<dbReference type="RefSeq" id="WP_345602682.1">
    <property type="nucleotide sequence ID" value="NZ_BAABJO010000001.1"/>
</dbReference>
<evidence type="ECO:0000313" key="2">
    <source>
        <dbReference type="EMBL" id="GAA5110829.1"/>
    </source>
</evidence>
<keyword evidence="1" id="KW-0812">Transmembrane</keyword>
<reference evidence="3" key="1">
    <citation type="journal article" date="2019" name="Int. J. Syst. Evol. Microbiol.">
        <title>The Global Catalogue of Microorganisms (GCM) 10K type strain sequencing project: providing services to taxonomists for standard genome sequencing and annotation.</title>
        <authorList>
            <consortium name="The Broad Institute Genomics Platform"/>
            <consortium name="The Broad Institute Genome Sequencing Center for Infectious Disease"/>
            <person name="Wu L."/>
            <person name="Ma J."/>
        </authorList>
    </citation>
    <scope>NUCLEOTIDE SEQUENCE [LARGE SCALE GENOMIC DNA]</scope>
    <source>
        <strain evidence="3">JCM 18302</strain>
    </source>
</reference>
<feature type="transmembrane region" description="Helical" evidence="1">
    <location>
        <begin position="32"/>
        <end position="51"/>
    </location>
</feature>
<proteinExistence type="predicted"/>
<comment type="caution">
    <text evidence="2">The sequence shown here is derived from an EMBL/GenBank/DDBJ whole genome shotgun (WGS) entry which is preliminary data.</text>
</comment>
<gene>
    <name evidence="2" type="ORF">GCM10023320_03040</name>
</gene>
<name>A0ABP9N8T1_9PSEU</name>
<accession>A0ABP9N8T1</accession>
<evidence type="ECO:0000313" key="3">
    <source>
        <dbReference type="Proteomes" id="UP001500804"/>
    </source>
</evidence>
<feature type="transmembrane region" description="Helical" evidence="1">
    <location>
        <begin position="57"/>
        <end position="77"/>
    </location>
</feature>
<organism evidence="2 3">
    <name type="scientific">Pseudonocardia adelaidensis</name>
    <dbReference type="NCBI Taxonomy" id="648754"/>
    <lineage>
        <taxon>Bacteria</taxon>
        <taxon>Bacillati</taxon>
        <taxon>Actinomycetota</taxon>
        <taxon>Actinomycetes</taxon>
        <taxon>Pseudonocardiales</taxon>
        <taxon>Pseudonocardiaceae</taxon>
        <taxon>Pseudonocardia</taxon>
    </lineage>
</organism>
<feature type="transmembrane region" description="Helical" evidence="1">
    <location>
        <begin position="84"/>
        <end position="105"/>
    </location>
</feature>
<evidence type="ECO:0000256" key="1">
    <source>
        <dbReference type="SAM" id="Phobius"/>
    </source>
</evidence>
<dbReference type="EMBL" id="BAABJO010000001">
    <property type="protein sequence ID" value="GAA5110829.1"/>
    <property type="molecule type" value="Genomic_DNA"/>
</dbReference>
<keyword evidence="1" id="KW-1133">Transmembrane helix</keyword>
<protein>
    <recommendedName>
        <fullName evidence="4">DUF1616 domain-containing protein</fullName>
    </recommendedName>
</protein>
<feature type="transmembrane region" description="Helical" evidence="1">
    <location>
        <begin position="111"/>
        <end position="130"/>
    </location>
</feature>
<dbReference type="Proteomes" id="UP001500804">
    <property type="component" value="Unassembled WGS sequence"/>
</dbReference>
<evidence type="ECO:0008006" key="4">
    <source>
        <dbReference type="Google" id="ProtNLM"/>
    </source>
</evidence>
<sequence length="150" mass="16255">MNTEPGRMSPQRGRLLLNAVWSPLRRAPRWRWALAISGWTTLLAVLLAPSASPPRVVLVFGFVLVCPGLAVCLLLPMREAVERWVYGVALSIALAILLNTALTLLANGSVALRLVVLATITTVAVLIATVRDGGERQRLTLARAQEVEAR</sequence>
<keyword evidence="1" id="KW-0472">Membrane</keyword>
<keyword evidence="3" id="KW-1185">Reference proteome</keyword>